<dbReference type="InterPro" id="IPR001240">
    <property type="entry name" value="PRAI_dom"/>
</dbReference>
<dbReference type="AlphaFoldDB" id="A0A382XHW2"/>
<evidence type="ECO:0000313" key="8">
    <source>
        <dbReference type="EMBL" id="SVD70533.1"/>
    </source>
</evidence>
<keyword evidence="4" id="KW-0822">Tryptophan biosynthesis</keyword>
<comment type="pathway">
    <text evidence="1">Amino-acid biosynthesis; L-tryptophan biosynthesis; L-tryptophan from chorismate: step 3/5.</text>
</comment>
<reference evidence="8" key="1">
    <citation type="submission" date="2018-05" db="EMBL/GenBank/DDBJ databases">
        <authorList>
            <person name="Lanie J.A."/>
            <person name="Ng W.-L."/>
            <person name="Kazmierczak K.M."/>
            <person name="Andrzejewski T.M."/>
            <person name="Davidsen T.M."/>
            <person name="Wayne K.J."/>
            <person name="Tettelin H."/>
            <person name="Glass J.I."/>
            <person name="Rusch D."/>
            <person name="Podicherti R."/>
            <person name="Tsui H.-C.T."/>
            <person name="Winkler M.E."/>
        </authorList>
    </citation>
    <scope>NUCLEOTIDE SEQUENCE</scope>
</reference>
<evidence type="ECO:0000256" key="6">
    <source>
        <dbReference type="ARBA" id="ARBA00023235"/>
    </source>
</evidence>
<evidence type="ECO:0000256" key="2">
    <source>
        <dbReference type="ARBA" id="ARBA00012572"/>
    </source>
</evidence>
<gene>
    <name evidence="8" type="ORF">METZ01_LOCUS423387</name>
</gene>
<proteinExistence type="predicted"/>
<dbReference type="InterPro" id="IPR013785">
    <property type="entry name" value="Aldolase_TIM"/>
</dbReference>
<accession>A0A382XHW2</accession>
<dbReference type="Gene3D" id="3.20.20.70">
    <property type="entry name" value="Aldolase class I"/>
    <property type="match status" value="1"/>
</dbReference>
<feature type="non-terminal residue" evidence="8">
    <location>
        <position position="1"/>
    </location>
</feature>
<dbReference type="InterPro" id="IPR044643">
    <property type="entry name" value="TrpF_fam"/>
</dbReference>
<evidence type="ECO:0000256" key="1">
    <source>
        <dbReference type="ARBA" id="ARBA00004664"/>
    </source>
</evidence>
<keyword evidence="3" id="KW-0028">Amino-acid biosynthesis</keyword>
<dbReference type="EMBL" id="UINC01167824">
    <property type="protein sequence ID" value="SVD70533.1"/>
    <property type="molecule type" value="Genomic_DNA"/>
</dbReference>
<dbReference type="GO" id="GO:0004640">
    <property type="term" value="F:phosphoribosylanthranilate isomerase activity"/>
    <property type="evidence" value="ECO:0007669"/>
    <property type="project" value="UniProtKB-EC"/>
</dbReference>
<evidence type="ECO:0000256" key="4">
    <source>
        <dbReference type="ARBA" id="ARBA00022822"/>
    </source>
</evidence>
<dbReference type="UniPathway" id="UPA00035">
    <property type="reaction ID" value="UER00042"/>
</dbReference>
<evidence type="ECO:0000256" key="3">
    <source>
        <dbReference type="ARBA" id="ARBA00022605"/>
    </source>
</evidence>
<dbReference type="PANTHER" id="PTHR42894:SF1">
    <property type="entry name" value="N-(5'-PHOSPHORIBOSYL)ANTHRANILATE ISOMERASE"/>
    <property type="match status" value="1"/>
</dbReference>
<dbReference type="PANTHER" id="PTHR42894">
    <property type="entry name" value="N-(5'-PHOSPHORIBOSYL)ANTHRANILATE ISOMERASE"/>
    <property type="match status" value="1"/>
</dbReference>
<organism evidence="8">
    <name type="scientific">marine metagenome</name>
    <dbReference type="NCBI Taxonomy" id="408172"/>
    <lineage>
        <taxon>unclassified sequences</taxon>
        <taxon>metagenomes</taxon>
        <taxon>ecological metagenomes</taxon>
    </lineage>
</organism>
<name>A0A382XHW2_9ZZZZ</name>
<dbReference type="EC" id="5.3.1.24" evidence="2"/>
<dbReference type="Pfam" id="PF00697">
    <property type="entry name" value="PRAI"/>
    <property type="match status" value="1"/>
</dbReference>
<feature type="domain" description="N-(5'phosphoribosyl) anthranilate isomerase (PRAI)" evidence="7">
    <location>
        <begin position="27"/>
        <end position="94"/>
    </location>
</feature>
<dbReference type="SUPFAM" id="SSF51366">
    <property type="entry name" value="Ribulose-phoshate binding barrel"/>
    <property type="match status" value="1"/>
</dbReference>
<evidence type="ECO:0000256" key="5">
    <source>
        <dbReference type="ARBA" id="ARBA00023141"/>
    </source>
</evidence>
<dbReference type="InterPro" id="IPR011060">
    <property type="entry name" value="RibuloseP-bd_barrel"/>
</dbReference>
<protein>
    <recommendedName>
        <fullName evidence="2">phosphoribosylanthranilate isomerase</fullName>
        <ecNumber evidence="2">5.3.1.24</ecNumber>
    </recommendedName>
</protein>
<sequence>KLTDVFDCIEKIQAIGGLVSIDSYMEGHYGGSGKLINLSNAKKIIQKYNVLLAGGLNTENIQRITEDLYPWGVDVSSGVESNEIKDKNKIESFILSVQGVKY</sequence>
<keyword evidence="5" id="KW-0057">Aromatic amino acid biosynthesis</keyword>
<keyword evidence="6" id="KW-0413">Isomerase</keyword>
<evidence type="ECO:0000259" key="7">
    <source>
        <dbReference type="Pfam" id="PF00697"/>
    </source>
</evidence>
<dbReference type="GO" id="GO:0000162">
    <property type="term" value="P:L-tryptophan biosynthetic process"/>
    <property type="evidence" value="ECO:0007669"/>
    <property type="project" value="UniProtKB-UniPathway"/>
</dbReference>